<dbReference type="Pfam" id="PF00240">
    <property type="entry name" value="ubiquitin"/>
    <property type="match status" value="2"/>
</dbReference>
<feature type="domain" description="Ubiquitin-like" evidence="1">
    <location>
        <begin position="41"/>
        <end position="100"/>
    </location>
</feature>
<dbReference type="GO" id="GO:0043130">
    <property type="term" value="F:ubiquitin binding"/>
    <property type="evidence" value="ECO:0007669"/>
    <property type="project" value="TreeGrafter"/>
</dbReference>
<dbReference type="SUPFAM" id="SSF54236">
    <property type="entry name" value="Ubiquitin-like"/>
    <property type="match status" value="2"/>
</dbReference>
<gene>
    <name evidence="2" type="ORF">Dsin_031631</name>
</gene>
<dbReference type="PANTHER" id="PTHR10621:SF61">
    <property type="entry name" value="UBIQUITIN FAMILY PROTEIN"/>
    <property type="match status" value="1"/>
</dbReference>
<sequence>MKVTVEILTGPLFNIEVGDDATIADLKKEIAAQQELPSDRLILTLDSGNKSGPHEVGSKEPVLEIKRNIEQNLGVPMSSQILSVSGWEFVDELDMEDYPIVTEGTKPTR</sequence>
<name>A0AAD9ZLX7_9ROSI</name>
<reference evidence="2" key="1">
    <citation type="journal article" date="2023" name="Plant J.">
        <title>Genome sequences and population genomics provide insights into the demographic history, inbreeding, and mutation load of two 'living fossil' tree species of Dipteronia.</title>
        <authorList>
            <person name="Feng Y."/>
            <person name="Comes H.P."/>
            <person name="Chen J."/>
            <person name="Zhu S."/>
            <person name="Lu R."/>
            <person name="Zhang X."/>
            <person name="Li P."/>
            <person name="Qiu J."/>
            <person name="Olsen K.M."/>
            <person name="Qiu Y."/>
        </authorList>
    </citation>
    <scope>NUCLEOTIDE SEQUENCE</scope>
    <source>
        <strain evidence="2">NBL</strain>
    </source>
</reference>
<dbReference type="Gene3D" id="3.10.20.90">
    <property type="entry name" value="Phosphatidylinositol 3-kinase Catalytic Subunit, Chain A, domain 1"/>
    <property type="match status" value="2"/>
</dbReference>
<dbReference type="Proteomes" id="UP001281410">
    <property type="component" value="Unassembled WGS sequence"/>
</dbReference>
<organism evidence="2 3">
    <name type="scientific">Dipteronia sinensis</name>
    <dbReference type="NCBI Taxonomy" id="43782"/>
    <lineage>
        <taxon>Eukaryota</taxon>
        <taxon>Viridiplantae</taxon>
        <taxon>Streptophyta</taxon>
        <taxon>Embryophyta</taxon>
        <taxon>Tracheophyta</taxon>
        <taxon>Spermatophyta</taxon>
        <taxon>Magnoliopsida</taxon>
        <taxon>eudicotyledons</taxon>
        <taxon>Gunneridae</taxon>
        <taxon>Pentapetalae</taxon>
        <taxon>rosids</taxon>
        <taxon>malvids</taxon>
        <taxon>Sapindales</taxon>
        <taxon>Sapindaceae</taxon>
        <taxon>Hippocastanoideae</taxon>
        <taxon>Acereae</taxon>
        <taxon>Dipteronia</taxon>
    </lineage>
</organism>
<dbReference type="PROSITE" id="PS50053">
    <property type="entry name" value="UBIQUITIN_2"/>
    <property type="match status" value="1"/>
</dbReference>
<dbReference type="GO" id="GO:0043161">
    <property type="term" value="P:proteasome-mediated ubiquitin-dependent protein catabolic process"/>
    <property type="evidence" value="ECO:0007669"/>
    <property type="project" value="TreeGrafter"/>
</dbReference>
<dbReference type="GO" id="GO:0005654">
    <property type="term" value="C:nucleoplasm"/>
    <property type="evidence" value="ECO:0007669"/>
    <property type="project" value="TreeGrafter"/>
</dbReference>
<dbReference type="AlphaFoldDB" id="A0AAD9ZLX7"/>
<evidence type="ECO:0000259" key="1">
    <source>
        <dbReference type="PROSITE" id="PS50053"/>
    </source>
</evidence>
<dbReference type="PANTHER" id="PTHR10621">
    <property type="entry name" value="UV EXCISION REPAIR PROTEIN RAD23"/>
    <property type="match status" value="1"/>
</dbReference>
<evidence type="ECO:0000313" key="3">
    <source>
        <dbReference type="Proteomes" id="UP001281410"/>
    </source>
</evidence>
<protein>
    <recommendedName>
        <fullName evidence="1">Ubiquitin-like domain-containing protein</fullName>
    </recommendedName>
</protein>
<comment type="caution">
    <text evidence="2">The sequence shown here is derived from an EMBL/GenBank/DDBJ whole genome shotgun (WGS) entry which is preliminary data.</text>
</comment>
<accession>A0AAD9ZLX7</accession>
<keyword evidence="3" id="KW-1185">Reference proteome</keyword>
<dbReference type="GO" id="GO:0070628">
    <property type="term" value="F:proteasome binding"/>
    <property type="evidence" value="ECO:0007669"/>
    <property type="project" value="TreeGrafter"/>
</dbReference>
<dbReference type="GO" id="GO:0005829">
    <property type="term" value="C:cytosol"/>
    <property type="evidence" value="ECO:0007669"/>
    <property type="project" value="TreeGrafter"/>
</dbReference>
<dbReference type="InterPro" id="IPR029071">
    <property type="entry name" value="Ubiquitin-like_domsf"/>
</dbReference>
<dbReference type="GO" id="GO:0031593">
    <property type="term" value="F:polyubiquitin modification-dependent protein binding"/>
    <property type="evidence" value="ECO:0007669"/>
    <property type="project" value="TreeGrafter"/>
</dbReference>
<proteinExistence type="predicted"/>
<dbReference type="CDD" id="cd17039">
    <property type="entry name" value="Ubl_ubiquitin_like"/>
    <property type="match status" value="1"/>
</dbReference>
<evidence type="ECO:0000313" key="2">
    <source>
        <dbReference type="EMBL" id="KAK3184345.1"/>
    </source>
</evidence>
<dbReference type="InterPro" id="IPR000626">
    <property type="entry name" value="Ubiquitin-like_dom"/>
</dbReference>
<dbReference type="EMBL" id="JANJYJ010000010">
    <property type="protein sequence ID" value="KAK3184345.1"/>
    <property type="molecule type" value="Genomic_DNA"/>
</dbReference>